<evidence type="ECO:0000256" key="3">
    <source>
        <dbReference type="SAM" id="MobiDB-lite"/>
    </source>
</evidence>
<dbReference type="Proteomes" id="UP000663888">
    <property type="component" value="Unassembled WGS sequence"/>
</dbReference>
<dbReference type="EMBL" id="CAJMWX010001807">
    <property type="protein sequence ID" value="CAE6506103.1"/>
    <property type="molecule type" value="Genomic_DNA"/>
</dbReference>
<dbReference type="SMART" id="SM00066">
    <property type="entry name" value="GAL4"/>
    <property type="match status" value="1"/>
</dbReference>
<keyword evidence="4" id="KW-1133">Transmembrane helix</keyword>
<protein>
    <recommendedName>
        <fullName evidence="5">Zn(2)-C6 fungal-type domain-containing protein</fullName>
    </recommendedName>
</protein>
<feature type="region of interest" description="Disordered" evidence="3">
    <location>
        <begin position="89"/>
        <end position="139"/>
    </location>
</feature>
<evidence type="ECO:0000259" key="5">
    <source>
        <dbReference type="PROSITE" id="PS50048"/>
    </source>
</evidence>
<keyword evidence="2" id="KW-0539">Nucleus</keyword>
<dbReference type="Pfam" id="PF00172">
    <property type="entry name" value="Zn_clus"/>
    <property type="match status" value="1"/>
</dbReference>
<feature type="region of interest" description="Disordered" evidence="3">
    <location>
        <begin position="146"/>
        <end position="165"/>
    </location>
</feature>
<dbReference type="PROSITE" id="PS00463">
    <property type="entry name" value="ZN2_CY6_FUNGAL_1"/>
    <property type="match status" value="1"/>
</dbReference>
<dbReference type="InterPro" id="IPR021858">
    <property type="entry name" value="Fun_TF"/>
</dbReference>
<organism evidence="6 7">
    <name type="scientific">Rhizoctonia solani</name>
    <dbReference type="NCBI Taxonomy" id="456999"/>
    <lineage>
        <taxon>Eukaryota</taxon>
        <taxon>Fungi</taxon>
        <taxon>Dikarya</taxon>
        <taxon>Basidiomycota</taxon>
        <taxon>Agaricomycotina</taxon>
        <taxon>Agaricomycetes</taxon>
        <taxon>Cantharellales</taxon>
        <taxon>Ceratobasidiaceae</taxon>
        <taxon>Rhizoctonia</taxon>
    </lineage>
</organism>
<comment type="caution">
    <text evidence="6">The sequence shown here is derived from an EMBL/GenBank/DDBJ whole genome shotgun (WGS) entry which is preliminary data.</text>
</comment>
<evidence type="ECO:0000313" key="7">
    <source>
        <dbReference type="Proteomes" id="UP000663888"/>
    </source>
</evidence>
<name>A0A8H3CZ67_9AGAM</name>
<dbReference type="InterPro" id="IPR001138">
    <property type="entry name" value="Zn2Cys6_DnaBD"/>
</dbReference>
<dbReference type="GO" id="GO:0000981">
    <property type="term" value="F:DNA-binding transcription factor activity, RNA polymerase II-specific"/>
    <property type="evidence" value="ECO:0007669"/>
    <property type="project" value="InterPro"/>
</dbReference>
<proteinExistence type="predicted"/>
<dbReference type="Pfam" id="PF11951">
    <property type="entry name" value="Fungal_trans_2"/>
    <property type="match status" value="1"/>
</dbReference>
<evidence type="ECO:0000313" key="6">
    <source>
        <dbReference type="EMBL" id="CAE6506103.1"/>
    </source>
</evidence>
<dbReference type="GO" id="GO:0045944">
    <property type="term" value="P:positive regulation of transcription by RNA polymerase II"/>
    <property type="evidence" value="ECO:0007669"/>
    <property type="project" value="TreeGrafter"/>
</dbReference>
<sequence>MDTFDQLTYRLDLIEVLFVITWVLYHFATVLSRAQILLETTPVDRTMAPRSTAGCYTCKRRKKKCDETQPQCMRCIRSGKECEGYAPLESPDDKGIMRRGKVAPGPTTSLHSQSSGTSDSLGENRSSNSPPSTNTLDQRESSGFLTSVETGLPDPQRPGSNGNVTLLPPEAYWNPNAIIPTLEPLVEELQTGLHAASHGNRSIDPHVQRVVPFRAPGWSTSSKSRQLIAAGRPYASISEAEEENHRGDDLQGARQEMYSMPIPDPNTVDNTLPFILQCYSRWIKLVIYEPDRAANPFRESIINQFMRSPGERSRMILLANAIGSLGKSIRPGPKTASLVTYLRTEAYQNINKFISDQPASEREVDMQNALVALDLMMEVVLIQRYSNSMSTIMLLMQAAAPIFRRACPEPLDQYVNLPRAVLSPAMNIRHFATTDIIISITTGRPMLFRYDTAYPPDILEQMLDGRYGLQWLHGIADQYIVILARINVLSEELELGAPINSQCVAEIEEQIREVDTTTERSNDPVATIWKFTVRECWRLTMFVYLYMVLCRLSSADPRVLKLVKSYTRLMEAVKPGRNPDSFLYIPMIIVGGASYRKQDREVIQRRMMGLQECINSGSCGYDALRILLDLWARTEAENRAGDWYDFRVSALRITGL</sequence>
<evidence type="ECO:0000256" key="2">
    <source>
        <dbReference type="ARBA" id="ARBA00023242"/>
    </source>
</evidence>
<dbReference type="GO" id="GO:0000976">
    <property type="term" value="F:transcription cis-regulatory region binding"/>
    <property type="evidence" value="ECO:0007669"/>
    <property type="project" value="TreeGrafter"/>
</dbReference>
<reference evidence="6" key="1">
    <citation type="submission" date="2021-01" db="EMBL/GenBank/DDBJ databases">
        <authorList>
            <person name="Kaushik A."/>
        </authorList>
    </citation>
    <scope>NUCLEOTIDE SEQUENCE</scope>
    <source>
        <strain evidence="6">AG4-R118</strain>
    </source>
</reference>
<dbReference type="InterPro" id="IPR036864">
    <property type="entry name" value="Zn2-C6_fun-type_DNA-bd_sf"/>
</dbReference>
<accession>A0A8H3CZ67</accession>
<dbReference type="PANTHER" id="PTHR37534:SF38">
    <property type="entry name" value="ZN(2)-C6 FUNGAL-TYPE DOMAIN-CONTAINING PROTEIN"/>
    <property type="match status" value="1"/>
</dbReference>
<feature type="compositionally biased region" description="Polar residues" evidence="3">
    <location>
        <begin position="106"/>
        <end position="125"/>
    </location>
</feature>
<dbReference type="CDD" id="cd00067">
    <property type="entry name" value="GAL4"/>
    <property type="match status" value="1"/>
</dbReference>
<feature type="transmembrane region" description="Helical" evidence="4">
    <location>
        <begin position="7"/>
        <end position="28"/>
    </location>
</feature>
<dbReference type="PANTHER" id="PTHR37534">
    <property type="entry name" value="TRANSCRIPTIONAL ACTIVATOR PROTEIN UGA3"/>
    <property type="match status" value="1"/>
</dbReference>
<evidence type="ECO:0000256" key="1">
    <source>
        <dbReference type="ARBA" id="ARBA00004123"/>
    </source>
</evidence>
<feature type="compositionally biased region" description="Low complexity" evidence="3">
    <location>
        <begin position="126"/>
        <end position="135"/>
    </location>
</feature>
<dbReference type="GO" id="GO:0008270">
    <property type="term" value="F:zinc ion binding"/>
    <property type="evidence" value="ECO:0007669"/>
    <property type="project" value="InterPro"/>
</dbReference>
<dbReference type="PROSITE" id="PS50048">
    <property type="entry name" value="ZN2_CY6_FUNGAL_2"/>
    <property type="match status" value="1"/>
</dbReference>
<gene>
    <name evidence="6" type="ORF">RDB_LOCUS159942</name>
</gene>
<dbReference type="Gene3D" id="4.10.240.10">
    <property type="entry name" value="Zn(2)-C6 fungal-type DNA-binding domain"/>
    <property type="match status" value="1"/>
</dbReference>
<dbReference type="AlphaFoldDB" id="A0A8H3CZ67"/>
<keyword evidence="4" id="KW-0472">Membrane</keyword>
<comment type="subcellular location">
    <subcellularLocation>
        <location evidence="1">Nucleus</location>
    </subcellularLocation>
</comment>
<keyword evidence="4" id="KW-0812">Transmembrane</keyword>
<dbReference type="GO" id="GO:0005634">
    <property type="term" value="C:nucleus"/>
    <property type="evidence" value="ECO:0007669"/>
    <property type="project" value="UniProtKB-SubCell"/>
</dbReference>
<dbReference type="SUPFAM" id="SSF57701">
    <property type="entry name" value="Zn2/Cys6 DNA-binding domain"/>
    <property type="match status" value="1"/>
</dbReference>
<evidence type="ECO:0000256" key="4">
    <source>
        <dbReference type="SAM" id="Phobius"/>
    </source>
</evidence>
<feature type="domain" description="Zn(2)-C6 fungal-type" evidence="5">
    <location>
        <begin position="54"/>
        <end position="82"/>
    </location>
</feature>